<comment type="caution">
    <text evidence="4">The sequence shown here is derived from an EMBL/GenBank/DDBJ whole genome shotgun (WGS) entry which is preliminary data.</text>
</comment>
<evidence type="ECO:0000313" key="4">
    <source>
        <dbReference type="EMBL" id="MEM0542177.1"/>
    </source>
</evidence>
<name>A0ABU9N382_9FLAO</name>
<evidence type="ECO:0000313" key="5">
    <source>
        <dbReference type="Proteomes" id="UP001460072"/>
    </source>
</evidence>
<organism evidence="4 5">
    <name type="scientific">Flavobacterium aureirubrum</name>
    <dbReference type="NCBI Taxonomy" id="3133147"/>
    <lineage>
        <taxon>Bacteria</taxon>
        <taxon>Pseudomonadati</taxon>
        <taxon>Bacteroidota</taxon>
        <taxon>Flavobacteriia</taxon>
        <taxon>Flavobacteriales</taxon>
        <taxon>Flavobacteriaceae</taxon>
        <taxon>Flavobacterium</taxon>
    </lineage>
</organism>
<dbReference type="Pfam" id="PF18962">
    <property type="entry name" value="Por_Secre_tail"/>
    <property type="match status" value="1"/>
</dbReference>
<accession>A0ABU9N382</accession>
<feature type="signal peptide" evidence="2">
    <location>
        <begin position="1"/>
        <end position="18"/>
    </location>
</feature>
<keyword evidence="5" id="KW-1185">Reference proteome</keyword>
<dbReference type="InterPro" id="IPR026444">
    <property type="entry name" value="Secre_tail"/>
</dbReference>
<evidence type="ECO:0000256" key="1">
    <source>
        <dbReference type="ARBA" id="ARBA00022729"/>
    </source>
</evidence>
<dbReference type="EMBL" id="JBCGDO010000005">
    <property type="protein sequence ID" value="MEM0542177.1"/>
    <property type="molecule type" value="Genomic_DNA"/>
</dbReference>
<dbReference type="RefSeq" id="WP_342695401.1">
    <property type="nucleotide sequence ID" value="NZ_JBCGDO010000005.1"/>
</dbReference>
<reference evidence="4 5" key="1">
    <citation type="submission" date="2024-03" db="EMBL/GenBank/DDBJ databases">
        <title>Two novel species of the genus Flavobacterium exhibiting potentially degradation of complex polysaccharides.</title>
        <authorList>
            <person name="Lian X."/>
        </authorList>
    </citation>
    <scope>NUCLEOTIDE SEQUENCE [LARGE SCALE GENOMIC DNA]</scope>
    <source>
        <strain evidence="5">j3</strain>
    </source>
</reference>
<evidence type="ECO:0000259" key="3">
    <source>
        <dbReference type="Pfam" id="PF18962"/>
    </source>
</evidence>
<sequence>MKKLLLLSFFVAPFFSGAQVLLTEDFNSLTIGNVASEILGTVPGQGDYLFFSSNGTAPTTSTNAAVTNSQIVSGGNESLGLQLTGPNGDKGSRFMWQDGFPTLWNTRALTNNIIELEVDINPGAGTSTSRNTFGVYIFNAAGDRILGGFFVRAATRELFVVAYSTPAGNPVGNYNYSLSAAPGIQLPADTFSRIGVSYNKTTGQVLIKGPGIAPAGIAVPGSSAGTDPAEIDFISFSGNTTAAPNTTAASMVMDNLTVRAVATDSLLGVNDISDEATFSVYPNPATNFVSVSSNMNLAINSIEMFDINGRMVKKISYDAISNAEVNISDIATGVYMMKISSSNGVASKKIIKQ</sequence>
<protein>
    <submittedName>
        <fullName evidence="4">T9SS type A sorting domain-containing protein</fullName>
    </submittedName>
</protein>
<keyword evidence="1 2" id="KW-0732">Signal</keyword>
<evidence type="ECO:0000256" key="2">
    <source>
        <dbReference type="SAM" id="SignalP"/>
    </source>
</evidence>
<gene>
    <name evidence="4" type="ORF">WFZ85_06090</name>
</gene>
<dbReference type="Proteomes" id="UP001460072">
    <property type="component" value="Unassembled WGS sequence"/>
</dbReference>
<feature type="chain" id="PRO_5045452911" evidence="2">
    <location>
        <begin position="19"/>
        <end position="353"/>
    </location>
</feature>
<proteinExistence type="predicted"/>
<dbReference type="NCBIfam" id="TIGR04183">
    <property type="entry name" value="Por_Secre_tail"/>
    <property type="match status" value="1"/>
</dbReference>
<feature type="domain" description="Secretion system C-terminal sorting" evidence="3">
    <location>
        <begin position="280"/>
        <end position="351"/>
    </location>
</feature>